<keyword evidence="4 7" id="KW-1133">Transmembrane helix</keyword>
<dbReference type="EMBL" id="LXFE01000288">
    <property type="protein sequence ID" value="OLL25898.1"/>
    <property type="molecule type" value="Genomic_DNA"/>
</dbReference>
<reference evidence="9 10" key="1">
    <citation type="submission" date="2016-04" db="EMBL/GenBank/DDBJ databases">
        <title>Evolutionary innovation and constraint leading to complex multicellularity in the Ascomycota.</title>
        <authorList>
            <person name="Cisse O."/>
            <person name="Nguyen A."/>
            <person name="Hewitt D.A."/>
            <person name="Jedd G."/>
            <person name="Stajich J.E."/>
        </authorList>
    </citation>
    <scope>NUCLEOTIDE SEQUENCE [LARGE SCALE GENOMIC DNA]</scope>
    <source>
        <strain evidence="9 10">DAH-3</strain>
    </source>
</reference>
<dbReference type="GO" id="GO:0005739">
    <property type="term" value="C:mitochondrion"/>
    <property type="evidence" value="ECO:0007669"/>
    <property type="project" value="TreeGrafter"/>
</dbReference>
<feature type="domain" description="VASt" evidence="8">
    <location>
        <begin position="388"/>
        <end position="553"/>
    </location>
</feature>
<sequence>MAAADQPGESPGLRSKIRRALRRRRSRPDGVEDDRLMDMEDSEAEAEEAAIAVAAVAVAAVAAAQAAGAGAGAGAGDALGSTADATPVRAATLIPTASPSNSSMLSAVGSLTATSLAAPPHSPARPRASTDPDAAPAPGSSAASPFASKIDLALALPSRRPSTADSSIKATGFAVATAKRNREFHAMFRSVPPEDYLIEDYGCALQREILVHGRMYVSEGHICFNSNIFGWVTNLVIAFSEIVAIDKKSTAVIFPNAITITTLQQNRHIFASFISRDTTYDLIIKIWRISHPGSGYPRLVLNDSDLSDDESDDEDSDSLSDFKNAQSDVISDTSASKILTPRPTKSSQPPLTKSTSKDQSAAAQPVDSGTPSAIPSEHEPTECIDEHFEKSLIDYIIPASMDKVWNLMFGDNTSFMETFLLVNQKNTDLEISGFSGSKTRSYIFVKHLSASIGPKQTKCNTTDTIEQFSPQTISLVSVTQTPDVPNGSSFSIKTKYCFSWAEKNQTRLKSSYFVEWNKSSWLKGPIEKGVNEGQIAYSKDLLEALKKEFEAPSKRKRKVKSEDAFGDTLQTRAQKSLSEGTESRSWTDLFLNFPSSLLSTSGIIMLMLLFVVVFLIRIERSLSIIGKSGSFEENWKIQERELWNWLDSRGLEGSGKPVILLDESMKRREIAAAIKSLEKRLDELKRRQEL</sequence>
<dbReference type="GO" id="GO:0120015">
    <property type="term" value="F:sterol transfer activity"/>
    <property type="evidence" value="ECO:0007669"/>
    <property type="project" value="TreeGrafter"/>
</dbReference>
<dbReference type="GO" id="GO:0032366">
    <property type="term" value="P:intracellular sterol transport"/>
    <property type="evidence" value="ECO:0007669"/>
    <property type="project" value="TreeGrafter"/>
</dbReference>
<comment type="caution">
    <text evidence="9">The sequence shown here is derived from an EMBL/GenBank/DDBJ whole genome shotgun (WGS) entry which is preliminary data.</text>
</comment>
<dbReference type="InterPro" id="IPR011993">
    <property type="entry name" value="PH-like_dom_sf"/>
</dbReference>
<evidence type="ECO:0000259" key="8">
    <source>
        <dbReference type="PROSITE" id="PS51778"/>
    </source>
</evidence>
<dbReference type="PANTHER" id="PTHR23319">
    <property type="entry name" value="GRAM DOMAIN CONTAINING 1B, ISOFORM E"/>
    <property type="match status" value="1"/>
</dbReference>
<evidence type="ECO:0000256" key="4">
    <source>
        <dbReference type="ARBA" id="ARBA00022989"/>
    </source>
</evidence>
<evidence type="ECO:0000256" key="2">
    <source>
        <dbReference type="ARBA" id="ARBA00006582"/>
    </source>
</evidence>
<dbReference type="InterPro" id="IPR031968">
    <property type="entry name" value="VASt"/>
</dbReference>
<dbReference type="AlphaFoldDB" id="A0A1U7LTF9"/>
<feature type="compositionally biased region" description="Basic residues" evidence="6">
    <location>
        <begin position="15"/>
        <end position="26"/>
    </location>
</feature>
<dbReference type="GO" id="GO:0005789">
    <property type="term" value="C:endoplasmic reticulum membrane"/>
    <property type="evidence" value="ECO:0007669"/>
    <property type="project" value="TreeGrafter"/>
</dbReference>
<keyword evidence="5 7" id="KW-0472">Membrane</keyword>
<dbReference type="Pfam" id="PF16016">
    <property type="entry name" value="VASt"/>
    <property type="match status" value="1"/>
</dbReference>
<feature type="compositionally biased region" description="Polar residues" evidence="6">
    <location>
        <begin position="323"/>
        <end position="373"/>
    </location>
</feature>
<evidence type="ECO:0000256" key="1">
    <source>
        <dbReference type="ARBA" id="ARBA00004167"/>
    </source>
</evidence>
<evidence type="ECO:0000313" key="10">
    <source>
        <dbReference type="Proteomes" id="UP000186594"/>
    </source>
</evidence>
<dbReference type="Pfam" id="PF02893">
    <property type="entry name" value="GRAM"/>
    <property type="match status" value="1"/>
</dbReference>
<dbReference type="GO" id="GO:0032541">
    <property type="term" value="C:cortical endoplasmic reticulum"/>
    <property type="evidence" value="ECO:0007669"/>
    <property type="project" value="TreeGrafter"/>
</dbReference>
<keyword evidence="10" id="KW-1185">Reference proteome</keyword>
<accession>A0A1U7LTF9</accession>
<evidence type="ECO:0000256" key="6">
    <source>
        <dbReference type="SAM" id="MobiDB-lite"/>
    </source>
</evidence>
<dbReference type="SMART" id="SM00568">
    <property type="entry name" value="GRAM"/>
    <property type="match status" value="1"/>
</dbReference>
<feature type="region of interest" description="Disordered" evidence="6">
    <location>
        <begin position="301"/>
        <end position="380"/>
    </location>
</feature>
<evidence type="ECO:0000256" key="7">
    <source>
        <dbReference type="SAM" id="Phobius"/>
    </source>
</evidence>
<evidence type="ECO:0000256" key="3">
    <source>
        <dbReference type="ARBA" id="ARBA00022692"/>
    </source>
</evidence>
<dbReference type="GO" id="GO:0005886">
    <property type="term" value="C:plasma membrane"/>
    <property type="evidence" value="ECO:0007669"/>
    <property type="project" value="TreeGrafter"/>
</dbReference>
<feature type="compositionally biased region" description="Acidic residues" evidence="6">
    <location>
        <begin position="305"/>
        <end position="318"/>
    </location>
</feature>
<evidence type="ECO:0000256" key="5">
    <source>
        <dbReference type="ARBA" id="ARBA00023136"/>
    </source>
</evidence>
<gene>
    <name evidence="9" type="ORF">NEOLI_002206</name>
</gene>
<organism evidence="9 10">
    <name type="scientific">Neolecta irregularis (strain DAH-3)</name>
    <dbReference type="NCBI Taxonomy" id="1198029"/>
    <lineage>
        <taxon>Eukaryota</taxon>
        <taxon>Fungi</taxon>
        <taxon>Dikarya</taxon>
        <taxon>Ascomycota</taxon>
        <taxon>Taphrinomycotina</taxon>
        <taxon>Neolectales</taxon>
        <taxon>Neolectaceae</taxon>
        <taxon>Neolecta</taxon>
    </lineage>
</organism>
<proteinExistence type="inferred from homology"/>
<feature type="compositionally biased region" description="Low complexity" evidence="6">
    <location>
        <begin position="125"/>
        <end position="144"/>
    </location>
</feature>
<dbReference type="GO" id="GO:0140268">
    <property type="term" value="C:endoplasmic reticulum-plasma membrane contact site"/>
    <property type="evidence" value="ECO:0007669"/>
    <property type="project" value="TreeGrafter"/>
</dbReference>
<dbReference type="Gene3D" id="2.30.29.30">
    <property type="entry name" value="Pleckstrin-homology domain (PH domain)/Phosphotyrosine-binding domain (PTB)"/>
    <property type="match status" value="1"/>
</dbReference>
<dbReference type="OrthoDB" id="2162691at2759"/>
<dbReference type="Proteomes" id="UP000186594">
    <property type="component" value="Unassembled WGS sequence"/>
</dbReference>
<feature type="transmembrane region" description="Helical" evidence="7">
    <location>
        <begin position="597"/>
        <end position="618"/>
    </location>
</feature>
<feature type="compositionally biased region" description="Basic and acidic residues" evidence="6">
    <location>
        <begin position="27"/>
        <end position="38"/>
    </location>
</feature>
<name>A0A1U7LTF9_NEOID</name>
<feature type="region of interest" description="Disordered" evidence="6">
    <location>
        <begin position="116"/>
        <end position="144"/>
    </location>
</feature>
<dbReference type="InterPro" id="IPR004182">
    <property type="entry name" value="GRAM"/>
</dbReference>
<comment type="subcellular location">
    <subcellularLocation>
        <location evidence="1">Membrane</location>
        <topology evidence="1">Single-pass membrane protein</topology>
    </subcellularLocation>
</comment>
<dbReference type="PANTHER" id="PTHR23319:SF4">
    <property type="entry name" value="GRAM DOMAIN CONTAINING 1B, ISOFORM E"/>
    <property type="match status" value="1"/>
</dbReference>
<dbReference type="CDD" id="cd13220">
    <property type="entry name" value="PH-GRAM_GRAMDC"/>
    <property type="match status" value="1"/>
</dbReference>
<dbReference type="PROSITE" id="PS51778">
    <property type="entry name" value="VAST"/>
    <property type="match status" value="1"/>
</dbReference>
<comment type="similarity">
    <text evidence="2">Belongs to the YSP2 family.</text>
</comment>
<keyword evidence="3 7" id="KW-0812">Transmembrane</keyword>
<dbReference type="GO" id="GO:0032934">
    <property type="term" value="F:sterol binding"/>
    <property type="evidence" value="ECO:0007669"/>
    <property type="project" value="TreeGrafter"/>
</dbReference>
<evidence type="ECO:0000313" key="9">
    <source>
        <dbReference type="EMBL" id="OLL25898.1"/>
    </source>
</evidence>
<protein>
    <submittedName>
        <fullName evidence="9">Putative membrane protein</fullName>
    </submittedName>
</protein>
<feature type="region of interest" description="Disordered" evidence="6">
    <location>
        <begin position="1"/>
        <end position="47"/>
    </location>
</feature>
<dbReference type="InterPro" id="IPR051482">
    <property type="entry name" value="Cholesterol_transport"/>
</dbReference>
<dbReference type="OMA" id="GSENECV"/>
<dbReference type="STRING" id="1198029.A0A1U7LTF9"/>